<protein>
    <recommendedName>
        <fullName evidence="8">Cardiolipin synthase N-terminal domain-containing protein</fullName>
    </recommendedName>
</protein>
<evidence type="ECO:0000256" key="3">
    <source>
        <dbReference type="ARBA" id="ARBA00022692"/>
    </source>
</evidence>
<feature type="domain" description="Cardiolipin synthase N-terminal" evidence="8">
    <location>
        <begin position="14"/>
        <end position="59"/>
    </location>
</feature>
<evidence type="ECO:0000256" key="2">
    <source>
        <dbReference type="ARBA" id="ARBA00022475"/>
    </source>
</evidence>
<proteinExistence type="predicted"/>
<dbReference type="Proteomes" id="UP000652013">
    <property type="component" value="Unassembled WGS sequence"/>
</dbReference>
<keyword evidence="2" id="KW-1003">Cell membrane</keyword>
<comment type="subcellular location">
    <subcellularLocation>
        <location evidence="1">Cell membrane</location>
        <topology evidence="1">Multi-pass membrane protein</topology>
    </subcellularLocation>
</comment>
<keyword evidence="10" id="KW-1185">Reference proteome</keyword>
<dbReference type="EMBL" id="BOOY01000003">
    <property type="protein sequence ID" value="GIJ01345.1"/>
    <property type="molecule type" value="Genomic_DNA"/>
</dbReference>
<reference evidence="9" key="1">
    <citation type="submission" date="2021-01" db="EMBL/GenBank/DDBJ databases">
        <title>Whole genome shotgun sequence of Spirilliplanes yamanashiensis NBRC 15828.</title>
        <authorList>
            <person name="Komaki H."/>
            <person name="Tamura T."/>
        </authorList>
    </citation>
    <scope>NUCLEOTIDE SEQUENCE</scope>
    <source>
        <strain evidence="9">NBRC 15828</strain>
    </source>
</reference>
<dbReference type="InterPro" id="IPR027379">
    <property type="entry name" value="CLS_N"/>
</dbReference>
<keyword evidence="4 7" id="KW-1133">Transmembrane helix</keyword>
<evidence type="ECO:0000256" key="5">
    <source>
        <dbReference type="ARBA" id="ARBA00023136"/>
    </source>
</evidence>
<dbReference type="Pfam" id="PF13396">
    <property type="entry name" value="PLDc_N"/>
    <property type="match status" value="1"/>
</dbReference>
<dbReference type="RefSeq" id="WP_203936665.1">
    <property type="nucleotide sequence ID" value="NZ_BAAAGJ010000005.1"/>
</dbReference>
<dbReference type="GO" id="GO:0005886">
    <property type="term" value="C:plasma membrane"/>
    <property type="evidence" value="ECO:0007669"/>
    <property type="project" value="UniProtKB-SubCell"/>
</dbReference>
<dbReference type="AlphaFoldDB" id="A0A8J3Y4Q8"/>
<gene>
    <name evidence="9" type="ORF">Sya03_06970</name>
</gene>
<feature type="region of interest" description="Disordered" evidence="6">
    <location>
        <begin position="59"/>
        <end position="140"/>
    </location>
</feature>
<evidence type="ECO:0000256" key="1">
    <source>
        <dbReference type="ARBA" id="ARBA00004651"/>
    </source>
</evidence>
<keyword evidence="5 7" id="KW-0472">Membrane</keyword>
<evidence type="ECO:0000256" key="6">
    <source>
        <dbReference type="SAM" id="MobiDB-lite"/>
    </source>
</evidence>
<evidence type="ECO:0000313" key="9">
    <source>
        <dbReference type="EMBL" id="GIJ01345.1"/>
    </source>
</evidence>
<name>A0A8J3Y4Q8_9ACTN</name>
<evidence type="ECO:0000259" key="8">
    <source>
        <dbReference type="Pfam" id="PF13396"/>
    </source>
</evidence>
<accession>A0A8J3Y4Q8</accession>
<dbReference type="PROSITE" id="PS51257">
    <property type="entry name" value="PROKAR_LIPOPROTEIN"/>
    <property type="match status" value="1"/>
</dbReference>
<comment type="caution">
    <text evidence="9">The sequence shown here is derived from an EMBL/GenBank/DDBJ whole genome shotgun (WGS) entry which is preliminary data.</text>
</comment>
<evidence type="ECO:0000256" key="4">
    <source>
        <dbReference type="ARBA" id="ARBA00022989"/>
    </source>
</evidence>
<sequence>MVRVFLLLAAVELVLVALALISCLSAEKRAVRGMPRALWVVVILLLPLLGPVLWFVAGRPRPQEPGGVRRKPPRPASPDDDPDFLRNLDAGSTNRDRELFERWEQDLQRREDEQRRETERRETERREKEGDADEARHREE</sequence>
<evidence type="ECO:0000256" key="7">
    <source>
        <dbReference type="SAM" id="Phobius"/>
    </source>
</evidence>
<feature type="compositionally biased region" description="Basic and acidic residues" evidence="6">
    <location>
        <begin position="94"/>
        <end position="140"/>
    </location>
</feature>
<organism evidence="9 10">
    <name type="scientific">Spirilliplanes yamanashiensis</name>
    <dbReference type="NCBI Taxonomy" id="42233"/>
    <lineage>
        <taxon>Bacteria</taxon>
        <taxon>Bacillati</taxon>
        <taxon>Actinomycetota</taxon>
        <taxon>Actinomycetes</taxon>
        <taxon>Micromonosporales</taxon>
        <taxon>Micromonosporaceae</taxon>
        <taxon>Spirilliplanes</taxon>
    </lineage>
</organism>
<keyword evidence="3 7" id="KW-0812">Transmembrane</keyword>
<evidence type="ECO:0000313" key="10">
    <source>
        <dbReference type="Proteomes" id="UP000652013"/>
    </source>
</evidence>
<feature type="transmembrane region" description="Helical" evidence="7">
    <location>
        <begin position="36"/>
        <end position="57"/>
    </location>
</feature>